<dbReference type="InterPro" id="IPR009057">
    <property type="entry name" value="Homeodomain-like_sf"/>
</dbReference>
<feature type="domain" description="HTH tetR-type" evidence="3">
    <location>
        <begin position="9"/>
        <end position="69"/>
    </location>
</feature>
<dbReference type="SUPFAM" id="SSF48498">
    <property type="entry name" value="Tetracyclin repressor-like, C-terminal domain"/>
    <property type="match status" value="1"/>
</dbReference>
<dbReference type="EMBL" id="CP019646">
    <property type="protein sequence ID" value="AQQ69687.1"/>
    <property type="molecule type" value="Genomic_DNA"/>
</dbReference>
<evidence type="ECO:0000313" key="4">
    <source>
        <dbReference type="EMBL" id="AQQ69687.1"/>
    </source>
</evidence>
<dbReference type="InterPro" id="IPR036271">
    <property type="entry name" value="Tet_transcr_reg_TetR-rel_C_sf"/>
</dbReference>
<evidence type="ECO:0000313" key="5">
    <source>
        <dbReference type="Proteomes" id="UP000188181"/>
    </source>
</evidence>
<gene>
    <name evidence="4" type="primary">kstR2</name>
    <name evidence="4" type="ORF">SMSP2_00017</name>
</gene>
<organism evidence="4 5">
    <name type="scientific">Limihaloglobus sulfuriphilus</name>
    <dbReference type="NCBI Taxonomy" id="1851148"/>
    <lineage>
        <taxon>Bacteria</taxon>
        <taxon>Pseudomonadati</taxon>
        <taxon>Planctomycetota</taxon>
        <taxon>Phycisphaerae</taxon>
        <taxon>Sedimentisphaerales</taxon>
        <taxon>Sedimentisphaeraceae</taxon>
        <taxon>Limihaloglobus</taxon>
    </lineage>
</organism>
<proteinExistence type="predicted"/>
<dbReference type="InterPro" id="IPR001647">
    <property type="entry name" value="HTH_TetR"/>
</dbReference>
<dbReference type="PRINTS" id="PR00455">
    <property type="entry name" value="HTHTETR"/>
</dbReference>
<accession>A0A1Q2MBN4</accession>
<dbReference type="AlphaFoldDB" id="A0A1Q2MBN4"/>
<dbReference type="InterPro" id="IPR050624">
    <property type="entry name" value="HTH-type_Tx_Regulator"/>
</dbReference>
<dbReference type="Gene3D" id="1.10.357.10">
    <property type="entry name" value="Tetracycline Repressor, domain 2"/>
    <property type="match status" value="1"/>
</dbReference>
<dbReference type="Proteomes" id="UP000188181">
    <property type="component" value="Chromosome"/>
</dbReference>
<reference evidence="5" key="1">
    <citation type="submission" date="2017-02" db="EMBL/GenBank/DDBJ databases">
        <title>Comparative genomics and description of representatives of a novel lineage of planctomycetes thriving in anoxic sediments.</title>
        <authorList>
            <person name="Spring S."/>
            <person name="Bunk B."/>
            <person name="Sproer C."/>
        </authorList>
    </citation>
    <scope>NUCLEOTIDE SEQUENCE [LARGE SCALE GENOMIC DNA]</scope>
    <source>
        <strain evidence="5">SM-Chi-D1</strain>
    </source>
</reference>
<dbReference type="OrthoDB" id="116240at2"/>
<keyword evidence="5" id="KW-1185">Reference proteome</keyword>
<dbReference type="SUPFAM" id="SSF46689">
    <property type="entry name" value="Homeodomain-like"/>
    <property type="match status" value="1"/>
</dbReference>
<evidence type="ECO:0000256" key="1">
    <source>
        <dbReference type="ARBA" id="ARBA00023125"/>
    </source>
</evidence>
<dbReference type="Pfam" id="PF00440">
    <property type="entry name" value="TetR_N"/>
    <property type="match status" value="1"/>
</dbReference>
<dbReference type="Gene3D" id="1.10.10.60">
    <property type="entry name" value="Homeodomain-like"/>
    <property type="match status" value="1"/>
</dbReference>
<protein>
    <submittedName>
        <fullName evidence="4">HTH-type transcriptional repressor KstR2</fullName>
    </submittedName>
</protein>
<sequence length="200" mass="22882">MNRRQRDKLRHKEEILKAALKLFSEKGFHHVSMQEIAEASEFGVGSLYNFFKSKEALFEELIDGNADYIITEYNKTLEGPGDEKARLSAFIKKQPDIQEKFGKLIRLYISEFEVRGLKLFKLQEKSQVYQIINSKLVKLIESGIIKGVFRPVDPEIAARSLSAAIESIILETTGRIPKDAVTDMFNKVEELFIDGLIKPE</sequence>
<dbReference type="PANTHER" id="PTHR43479:SF11">
    <property type="entry name" value="ACREF_ENVCD OPERON REPRESSOR-RELATED"/>
    <property type="match status" value="1"/>
</dbReference>
<dbReference type="GO" id="GO:0003677">
    <property type="term" value="F:DNA binding"/>
    <property type="evidence" value="ECO:0007669"/>
    <property type="project" value="UniProtKB-UniRule"/>
</dbReference>
<keyword evidence="1 2" id="KW-0238">DNA-binding</keyword>
<dbReference type="PROSITE" id="PS50977">
    <property type="entry name" value="HTH_TETR_2"/>
    <property type="match status" value="1"/>
</dbReference>
<dbReference type="KEGG" id="pbas:SMSP2_00017"/>
<name>A0A1Q2MBN4_9BACT</name>
<dbReference type="STRING" id="1851148.SMSP2_00017"/>
<dbReference type="PANTHER" id="PTHR43479">
    <property type="entry name" value="ACREF/ENVCD OPERON REPRESSOR-RELATED"/>
    <property type="match status" value="1"/>
</dbReference>
<dbReference type="RefSeq" id="WP_146682001.1">
    <property type="nucleotide sequence ID" value="NZ_CP019646.1"/>
</dbReference>
<feature type="DNA-binding region" description="H-T-H motif" evidence="2">
    <location>
        <begin position="32"/>
        <end position="51"/>
    </location>
</feature>
<evidence type="ECO:0000256" key="2">
    <source>
        <dbReference type="PROSITE-ProRule" id="PRU00335"/>
    </source>
</evidence>
<evidence type="ECO:0000259" key="3">
    <source>
        <dbReference type="PROSITE" id="PS50977"/>
    </source>
</evidence>